<reference evidence="1 2" key="1">
    <citation type="journal article" date="2020" name="Genomics">
        <title>Complete, high-quality genomes from long-read metagenomic sequencing of two wolf lichen thalli reveals enigmatic genome architecture.</title>
        <authorList>
            <person name="McKenzie S.K."/>
            <person name="Walston R.F."/>
            <person name="Allen J.L."/>
        </authorList>
    </citation>
    <scope>NUCLEOTIDE SEQUENCE [LARGE SCALE GENOMIC DNA]</scope>
    <source>
        <strain evidence="1">WasteWater2</strain>
    </source>
</reference>
<gene>
    <name evidence="1" type="ORF">HO173_007603</name>
</gene>
<organism evidence="1 2">
    <name type="scientific">Letharia columbiana</name>
    <dbReference type="NCBI Taxonomy" id="112416"/>
    <lineage>
        <taxon>Eukaryota</taxon>
        <taxon>Fungi</taxon>
        <taxon>Dikarya</taxon>
        <taxon>Ascomycota</taxon>
        <taxon>Pezizomycotina</taxon>
        <taxon>Lecanoromycetes</taxon>
        <taxon>OSLEUM clade</taxon>
        <taxon>Lecanoromycetidae</taxon>
        <taxon>Lecanorales</taxon>
        <taxon>Lecanorineae</taxon>
        <taxon>Parmeliaceae</taxon>
        <taxon>Letharia</taxon>
    </lineage>
</organism>
<sequence>MTKLSPAAPSIDPTELAAGKDVAAAPRIEATISIYELDVNKGWVDIRPAQLLPKREVTAMAAPWYVGNRGY</sequence>
<accession>A0A8H6L3H5</accession>
<protein>
    <submittedName>
        <fullName evidence="1">Uncharacterized protein</fullName>
    </submittedName>
</protein>
<evidence type="ECO:0000313" key="2">
    <source>
        <dbReference type="Proteomes" id="UP000578531"/>
    </source>
</evidence>
<dbReference type="AlphaFoldDB" id="A0A8H6L3H5"/>
<evidence type="ECO:0000313" key="1">
    <source>
        <dbReference type="EMBL" id="KAF6234183.1"/>
    </source>
</evidence>
<keyword evidence="2" id="KW-1185">Reference proteome</keyword>
<comment type="caution">
    <text evidence="1">The sequence shown here is derived from an EMBL/GenBank/DDBJ whole genome shotgun (WGS) entry which is preliminary data.</text>
</comment>
<proteinExistence type="predicted"/>
<dbReference type="GeneID" id="59289259"/>
<name>A0A8H6L3H5_9LECA</name>
<dbReference type="Proteomes" id="UP000578531">
    <property type="component" value="Unassembled WGS sequence"/>
</dbReference>
<dbReference type="EMBL" id="JACCJC010000032">
    <property type="protein sequence ID" value="KAF6234183.1"/>
    <property type="molecule type" value="Genomic_DNA"/>
</dbReference>
<dbReference type="RefSeq" id="XP_037163584.1">
    <property type="nucleotide sequence ID" value="XM_037309505.1"/>
</dbReference>